<reference evidence="2 3" key="1">
    <citation type="journal article" date="2014" name="BMC Genomics">
        <title>Comparative genome sequencing reveals chemotype-specific gene clusters in the toxigenic black mold Stachybotrys.</title>
        <authorList>
            <person name="Semeiks J."/>
            <person name="Borek D."/>
            <person name="Otwinowski Z."/>
            <person name="Grishin N.V."/>
        </authorList>
    </citation>
    <scope>NUCLEOTIDE SEQUENCE [LARGE SCALE GENOMIC DNA]</scope>
    <source>
        <strain evidence="2 3">IBT 40285</strain>
    </source>
</reference>
<sequence>MRWNGTRTSSTLSSPTLTTRRPASAGSASGRSRGRPSPRTRSTTNHRRTRTI</sequence>
<gene>
    <name evidence="2" type="ORF">S40285_09908</name>
</gene>
<feature type="compositionally biased region" description="Low complexity" evidence="1">
    <location>
        <begin position="1"/>
        <end position="31"/>
    </location>
</feature>
<dbReference type="EMBL" id="KL660616">
    <property type="protein sequence ID" value="KFA65269.1"/>
    <property type="molecule type" value="Genomic_DNA"/>
</dbReference>
<dbReference type="AlphaFoldDB" id="A0A084QMT4"/>
<feature type="compositionally biased region" description="Basic residues" evidence="1">
    <location>
        <begin position="32"/>
        <end position="52"/>
    </location>
</feature>
<evidence type="ECO:0000313" key="3">
    <source>
        <dbReference type="Proteomes" id="UP000028524"/>
    </source>
</evidence>
<protein>
    <submittedName>
        <fullName evidence="2">Uncharacterized protein</fullName>
    </submittedName>
</protein>
<accession>A0A084QMT4</accession>
<organism evidence="2 3">
    <name type="scientific">Stachybotrys chlorohalonatus (strain IBT 40285)</name>
    <dbReference type="NCBI Taxonomy" id="1283841"/>
    <lineage>
        <taxon>Eukaryota</taxon>
        <taxon>Fungi</taxon>
        <taxon>Dikarya</taxon>
        <taxon>Ascomycota</taxon>
        <taxon>Pezizomycotina</taxon>
        <taxon>Sordariomycetes</taxon>
        <taxon>Hypocreomycetidae</taxon>
        <taxon>Hypocreales</taxon>
        <taxon>Stachybotryaceae</taxon>
        <taxon>Stachybotrys</taxon>
    </lineage>
</organism>
<dbReference type="Proteomes" id="UP000028524">
    <property type="component" value="Unassembled WGS sequence"/>
</dbReference>
<feature type="non-terminal residue" evidence="2">
    <location>
        <position position="52"/>
    </location>
</feature>
<dbReference type="HOGENOM" id="CLU_3093262_0_0_1"/>
<feature type="region of interest" description="Disordered" evidence="1">
    <location>
        <begin position="1"/>
        <end position="52"/>
    </location>
</feature>
<name>A0A084QMT4_STAC4</name>
<keyword evidence="3" id="KW-1185">Reference proteome</keyword>
<evidence type="ECO:0000256" key="1">
    <source>
        <dbReference type="SAM" id="MobiDB-lite"/>
    </source>
</evidence>
<evidence type="ECO:0000313" key="2">
    <source>
        <dbReference type="EMBL" id="KFA65269.1"/>
    </source>
</evidence>
<dbReference type="InParanoid" id="A0A084QMT4"/>
<proteinExistence type="predicted"/>